<protein>
    <submittedName>
        <fullName evidence="2">Uncharacterized protein</fullName>
    </submittedName>
</protein>
<dbReference type="GO" id="GO:0006952">
    <property type="term" value="P:defense response"/>
    <property type="evidence" value="ECO:0007669"/>
    <property type="project" value="InterPro"/>
</dbReference>
<organism evidence="2 3">
    <name type="scientific">Hevea brasiliensis</name>
    <name type="common">Para rubber tree</name>
    <name type="synonym">Siphonia brasiliensis</name>
    <dbReference type="NCBI Taxonomy" id="3981"/>
    <lineage>
        <taxon>Eukaryota</taxon>
        <taxon>Viridiplantae</taxon>
        <taxon>Streptophyta</taxon>
        <taxon>Embryophyta</taxon>
        <taxon>Tracheophyta</taxon>
        <taxon>Spermatophyta</taxon>
        <taxon>Magnoliopsida</taxon>
        <taxon>eudicotyledons</taxon>
        <taxon>Gunneridae</taxon>
        <taxon>Pentapetalae</taxon>
        <taxon>rosids</taxon>
        <taxon>fabids</taxon>
        <taxon>Malpighiales</taxon>
        <taxon>Euphorbiaceae</taxon>
        <taxon>Crotonoideae</taxon>
        <taxon>Micrandreae</taxon>
        <taxon>Hevea</taxon>
    </lineage>
</organism>
<dbReference type="Proteomes" id="UP000467840">
    <property type="component" value="Chromosome 10"/>
</dbReference>
<reference evidence="2 3" key="1">
    <citation type="journal article" date="2020" name="Mol. Plant">
        <title>The Chromosome-Based Rubber Tree Genome Provides New Insights into Spurge Genome Evolution and Rubber Biosynthesis.</title>
        <authorList>
            <person name="Liu J."/>
            <person name="Shi C."/>
            <person name="Shi C.C."/>
            <person name="Li W."/>
            <person name="Zhang Q.J."/>
            <person name="Zhang Y."/>
            <person name="Li K."/>
            <person name="Lu H.F."/>
            <person name="Shi C."/>
            <person name="Zhu S.T."/>
            <person name="Xiao Z.Y."/>
            <person name="Nan H."/>
            <person name="Yue Y."/>
            <person name="Zhu X.G."/>
            <person name="Wu Y."/>
            <person name="Hong X.N."/>
            <person name="Fan G.Y."/>
            <person name="Tong Y."/>
            <person name="Zhang D."/>
            <person name="Mao C.L."/>
            <person name="Liu Y.L."/>
            <person name="Hao S.J."/>
            <person name="Liu W.Q."/>
            <person name="Lv M.Q."/>
            <person name="Zhang H.B."/>
            <person name="Liu Y."/>
            <person name="Hu-Tang G.R."/>
            <person name="Wang J.P."/>
            <person name="Wang J.H."/>
            <person name="Sun Y.H."/>
            <person name="Ni S.B."/>
            <person name="Chen W.B."/>
            <person name="Zhang X.C."/>
            <person name="Jiao Y.N."/>
            <person name="Eichler E.E."/>
            <person name="Li G.H."/>
            <person name="Liu X."/>
            <person name="Gao L.Z."/>
        </authorList>
    </citation>
    <scope>NUCLEOTIDE SEQUENCE [LARGE SCALE GENOMIC DNA]</scope>
    <source>
        <strain evidence="3">cv. GT1</strain>
        <tissue evidence="2">Leaf</tissue>
    </source>
</reference>
<dbReference type="InterPro" id="IPR044974">
    <property type="entry name" value="Disease_R_plants"/>
</dbReference>
<dbReference type="PANTHER" id="PTHR11017">
    <property type="entry name" value="LEUCINE-RICH REPEAT-CONTAINING PROTEIN"/>
    <property type="match status" value="1"/>
</dbReference>
<comment type="caution">
    <text evidence="2">The sequence shown here is derived from an EMBL/GenBank/DDBJ whole genome shotgun (WGS) entry which is preliminary data.</text>
</comment>
<dbReference type="AlphaFoldDB" id="A0A6A6N3C3"/>
<accession>A0A6A6N3C3</accession>
<evidence type="ECO:0000313" key="2">
    <source>
        <dbReference type="EMBL" id="KAF2319804.1"/>
    </source>
</evidence>
<name>A0A6A6N3C3_HEVBR</name>
<dbReference type="EMBL" id="JAAGAX010000003">
    <property type="protein sequence ID" value="KAF2319804.1"/>
    <property type="molecule type" value="Genomic_DNA"/>
</dbReference>
<evidence type="ECO:0000313" key="3">
    <source>
        <dbReference type="Proteomes" id="UP000467840"/>
    </source>
</evidence>
<evidence type="ECO:0000256" key="1">
    <source>
        <dbReference type="SAM" id="MobiDB-lite"/>
    </source>
</evidence>
<gene>
    <name evidence="2" type="ORF">GH714_019121</name>
</gene>
<dbReference type="Gene3D" id="3.80.10.10">
    <property type="entry name" value="Ribonuclease Inhibitor"/>
    <property type="match status" value="1"/>
</dbReference>
<dbReference type="SUPFAM" id="SSF52058">
    <property type="entry name" value="L domain-like"/>
    <property type="match status" value="1"/>
</dbReference>
<proteinExistence type="predicted"/>
<feature type="compositionally biased region" description="Basic and acidic residues" evidence="1">
    <location>
        <begin position="542"/>
        <end position="556"/>
    </location>
</feature>
<dbReference type="InterPro" id="IPR032675">
    <property type="entry name" value="LRR_dom_sf"/>
</dbReference>
<keyword evidence="3" id="KW-1185">Reference proteome</keyword>
<dbReference type="PANTHER" id="PTHR11017:SF357">
    <property type="entry name" value="ADP-RIBOSYL CYCLASE_CYCLIC ADP-RIBOSE HYDROLASE"/>
    <property type="match status" value="1"/>
</dbReference>
<feature type="compositionally biased region" description="Basic and acidic residues" evidence="1">
    <location>
        <begin position="519"/>
        <end position="529"/>
    </location>
</feature>
<feature type="region of interest" description="Disordered" evidence="1">
    <location>
        <begin position="519"/>
        <end position="556"/>
    </location>
</feature>
<sequence length="556" mass="64695">MYETKDNLVLSSRAFMKMCNLRFLKFSSVFNSGRGQVLLPSGFEFLPEELRYLYWDRYPLESLPPNFCPKNLVELHMPWSNLIQLWNRDKARFIALGNLKILNLKQCLELIRVPELSSVPNLEDLCLDGCSSLIEIPSSIGELKCLKELNLREHRGFRISRVPLYKLQWNKSITILINQLKNLASLQCSGCEGLTLPPLTEHEVEDRTITFLEFRNCINLDKEKVMEDVLETHLLKQEIVKLCIPGDEVPQRMRYKNQSGSSLSFTLDKPNLIGVSLCLVFYPKNHYGYPVRFTCEAQFIDKSGHNSKNFNFDFPYSWAVDELESKHVCLWNELFNMEDSFVEASFQFCLYKFSSTLQCVGPYTEALPPRQSLIRCLKIVRLCITGDKVPQRMRYKNQSGPSLSFTLDQPNLIGVSLCLVFYPKNHYGYDVRFFCDAQFIDKSGHNSKKSAFCFHGIRVDELESEHVYLWNELFHMEDCFIEALFQFCIYKEPFEPIADPDIEAIIKCGVHPIYVRDNGGCRDKKRNSNQEDEEDEPSPLRLKQDQKPDNRQRNFS</sequence>